<dbReference type="EMBL" id="PDLY01000004">
    <property type="protein sequence ID" value="MBA5727729.1"/>
    <property type="molecule type" value="Genomic_DNA"/>
</dbReference>
<sequence length="343" mass="38207">MTVLKGRALRFFLLVPLLVTLVYYALLSPVLYESQTFLIVEKPDGRGDDASPMMGSGGRNAGNYLFQTFVSSYEEFQSLDRKLDLARHYSFFPDPIQSFGGAMSFFSRSRRALYGYYGRYVVDVDVGRKDGIVRLTVRAPDPSLVGAMTGQILSDARARMASLNEESDALLLQEHEASMRRLGDVIARDERSLADNVLASGIYDGSGFYDTVLKTQFQILASQAFLKGKYAVFQGSVDHDAQAVRREMTTYEAEQTGLQQQAVEKRAIILENDRLIHEIRSLSGILDTEMAAYETVRAKVITAHYFLKTVSGPVVEETPVRPAFWWSVLASLAVGAVLYMALV</sequence>
<name>A0ABR5ZTS0_9PROT</name>
<gene>
    <name evidence="2" type="ORF">CPA56_07015</name>
</gene>
<evidence type="ECO:0000313" key="3">
    <source>
        <dbReference type="Proteomes" id="UP000765338"/>
    </source>
</evidence>
<accession>A0ABR5ZTS0</accession>
<keyword evidence="1" id="KW-0472">Membrane</keyword>
<feature type="transmembrane region" description="Helical" evidence="1">
    <location>
        <begin position="323"/>
        <end position="342"/>
    </location>
</feature>
<organism evidence="2 3">
    <name type="scientific">Bombella mellum</name>
    <dbReference type="NCBI Taxonomy" id="2039288"/>
    <lineage>
        <taxon>Bacteria</taxon>
        <taxon>Pseudomonadati</taxon>
        <taxon>Pseudomonadota</taxon>
        <taxon>Alphaproteobacteria</taxon>
        <taxon>Acetobacterales</taxon>
        <taxon>Acetobacteraceae</taxon>
        <taxon>Bombella</taxon>
    </lineage>
</organism>
<keyword evidence="3" id="KW-1185">Reference proteome</keyword>
<reference evidence="2 3" key="1">
    <citation type="submission" date="2017-10" db="EMBL/GenBank/DDBJ databases">
        <authorList>
            <person name="Jakob F."/>
        </authorList>
    </citation>
    <scope>NUCLEOTIDE SEQUENCE [LARGE SCALE GENOMIC DNA]</scope>
    <source>
        <strain evidence="2 3">TMW 2.1889</strain>
    </source>
</reference>
<evidence type="ECO:0000256" key="1">
    <source>
        <dbReference type="SAM" id="Phobius"/>
    </source>
</evidence>
<evidence type="ECO:0008006" key="4">
    <source>
        <dbReference type="Google" id="ProtNLM"/>
    </source>
</evidence>
<protein>
    <recommendedName>
        <fullName evidence="4">Polysaccharide chain length determinant N-terminal domain-containing protein</fullName>
    </recommendedName>
</protein>
<proteinExistence type="predicted"/>
<dbReference type="Proteomes" id="UP000765338">
    <property type="component" value="Unassembled WGS sequence"/>
</dbReference>
<keyword evidence="1" id="KW-0812">Transmembrane</keyword>
<comment type="caution">
    <text evidence="2">The sequence shown here is derived from an EMBL/GenBank/DDBJ whole genome shotgun (WGS) entry which is preliminary data.</text>
</comment>
<evidence type="ECO:0000313" key="2">
    <source>
        <dbReference type="EMBL" id="MBA5727729.1"/>
    </source>
</evidence>
<keyword evidence="1" id="KW-1133">Transmembrane helix</keyword>